<dbReference type="GO" id="GO:0016655">
    <property type="term" value="F:oxidoreductase activity, acting on NAD(P)H, quinone or similar compound as acceptor"/>
    <property type="evidence" value="ECO:0007669"/>
    <property type="project" value="UniProtKB-UniRule"/>
</dbReference>
<comment type="similarity">
    <text evidence="8">Belongs to the complex I NdhN subunit family.</text>
</comment>
<keyword evidence="7 8" id="KW-0472">Membrane</keyword>
<keyword evidence="5 8" id="KW-1278">Translocase</keyword>
<keyword evidence="1 8" id="KW-0813">Transport</keyword>
<evidence type="ECO:0000256" key="7">
    <source>
        <dbReference type="ARBA" id="ARBA00023136"/>
    </source>
</evidence>
<keyword evidence="2 8" id="KW-0874">Quinone</keyword>
<keyword evidence="8" id="KW-0793">Thylakoid</keyword>
<evidence type="ECO:0000256" key="4">
    <source>
        <dbReference type="ARBA" id="ARBA00022957"/>
    </source>
</evidence>
<dbReference type="Proteomes" id="UP000269154">
    <property type="component" value="Unassembled WGS sequence"/>
</dbReference>
<evidence type="ECO:0000256" key="1">
    <source>
        <dbReference type="ARBA" id="ARBA00022448"/>
    </source>
</evidence>
<dbReference type="GO" id="GO:0031676">
    <property type="term" value="C:plasma membrane-derived thylakoid membrane"/>
    <property type="evidence" value="ECO:0007669"/>
    <property type="project" value="UniProtKB-SubCell"/>
</dbReference>
<comment type="catalytic activity">
    <reaction evidence="8">
        <text>a plastoquinone + NADPH + (n+1) H(+)(in) = a plastoquinol + NADP(+) + n H(+)(out)</text>
        <dbReference type="Rhea" id="RHEA:42612"/>
        <dbReference type="Rhea" id="RHEA-COMP:9561"/>
        <dbReference type="Rhea" id="RHEA-COMP:9562"/>
        <dbReference type="ChEBI" id="CHEBI:15378"/>
        <dbReference type="ChEBI" id="CHEBI:17757"/>
        <dbReference type="ChEBI" id="CHEBI:57783"/>
        <dbReference type="ChEBI" id="CHEBI:58349"/>
        <dbReference type="ChEBI" id="CHEBI:62192"/>
    </reaction>
</comment>
<evidence type="ECO:0000256" key="3">
    <source>
        <dbReference type="ARBA" id="ARBA00022857"/>
    </source>
</evidence>
<dbReference type="OrthoDB" id="510798at2"/>
<proteinExistence type="inferred from homology"/>
<comment type="subcellular location">
    <subcellularLocation>
        <location evidence="8">Cellular thylakoid membrane</location>
        <topology evidence="8">Peripheral membrane protein</topology>
        <orientation evidence="8">Cytoplasmic side</orientation>
    </subcellularLocation>
</comment>
<keyword evidence="6 8" id="KW-0520">NAD</keyword>
<dbReference type="AlphaFoldDB" id="A0A3N6NS43"/>
<comment type="subunit">
    <text evidence="8">NDH-1 can be composed of about 15 different subunits; different subcomplexes with different compositions have been identified which probably have different functions.</text>
</comment>
<dbReference type="PANTHER" id="PTHR35515:SF1">
    <property type="entry name" value="NAD(P)H-QUINONE OXIDOREDUCTASE SUBUNIT N, CHLOROPLASTIC"/>
    <property type="match status" value="1"/>
</dbReference>
<dbReference type="Pfam" id="PF11909">
    <property type="entry name" value="NdhN"/>
    <property type="match status" value="1"/>
</dbReference>
<dbReference type="HAMAP" id="MF_01353">
    <property type="entry name" value="NDH1_NDH1N"/>
    <property type="match status" value="1"/>
</dbReference>
<evidence type="ECO:0000256" key="5">
    <source>
        <dbReference type="ARBA" id="ARBA00022967"/>
    </source>
</evidence>
<dbReference type="RefSeq" id="WP_124145133.1">
    <property type="nucleotide sequence ID" value="NZ_CAWOKI010000069.1"/>
</dbReference>
<reference evidence="9 10" key="1">
    <citation type="journal article" date="2018" name="ACS Chem. Biol.">
        <title>Ketoreductase domain dysfunction expands chemodiversity: malyngamide biosynthesis in the cyanobacterium Okeania hirsuta.</title>
        <authorList>
            <person name="Moss N.A."/>
            <person name="Leao T."/>
            <person name="Rankin M."/>
            <person name="McCullough T.M."/>
            <person name="Qu P."/>
            <person name="Korobeynikov A."/>
            <person name="Smith J.L."/>
            <person name="Gerwick L."/>
            <person name="Gerwick W.H."/>
        </authorList>
    </citation>
    <scope>NUCLEOTIDE SEQUENCE [LARGE SCALE GENOMIC DNA]</scope>
    <source>
        <strain evidence="9 10">PAB10Feb10-1</strain>
    </source>
</reference>
<sequence length="158" mass="17418">MALITTGRGMIKDLEKSGSLAVYVPLEGGFEGRYQRRLRASGYVSHNITARGLGDLAMYLTGVHGVRPPHLGKKSMGNGPAVGYVYYVPPIVSYKLEHLPPKAKGLVLWIIEGQILSSQEIEYLTVLPKSEPRVKVIVEMGGERFFRWTPLQNALVPA</sequence>
<protein>
    <recommendedName>
        <fullName evidence="8">NAD(P)H-quinone oxidoreductase subunit N</fullName>
        <ecNumber evidence="8">7.1.1.-</ecNumber>
    </recommendedName>
    <alternativeName>
        <fullName evidence="8">NAD(P)H dehydrogenase I subunit N</fullName>
        <shortName evidence="8">NDH-1 subunit N</shortName>
        <shortName evidence="8">NDH-N</shortName>
    </alternativeName>
</protein>
<keyword evidence="4 8" id="KW-0618">Plastoquinone</keyword>
<evidence type="ECO:0000256" key="2">
    <source>
        <dbReference type="ARBA" id="ARBA00022719"/>
    </source>
</evidence>
<evidence type="ECO:0000313" key="10">
    <source>
        <dbReference type="Proteomes" id="UP000269154"/>
    </source>
</evidence>
<dbReference type="InterPro" id="IPR020874">
    <property type="entry name" value="NAD(P)H-quinone_OxRdtase_su_N"/>
</dbReference>
<keyword evidence="10" id="KW-1185">Reference proteome</keyword>
<dbReference type="EMBL" id="RCBY01000089">
    <property type="protein sequence ID" value="RQH40212.1"/>
    <property type="molecule type" value="Genomic_DNA"/>
</dbReference>
<evidence type="ECO:0000313" key="9">
    <source>
        <dbReference type="EMBL" id="RQH40212.1"/>
    </source>
</evidence>
<evidence type="ECO:0000256" key="6">
    <source>
        <dbReference type="ARBA" id="ARBA00023027"/>
    </source>
</evidence>
<gene>
    <name evidence="8" type="primary">ndhN</name>
    <name evidence="9" type="ORF">D5R40_16435</name>
</gene>
<comment type="function">
    <text evidence="8">NDH-1 shuttles electrons from an unknown electron donor, via FMN and iron-sulfur (Fe-S) centers, to quinones in the respiratory and/or the photosynthetic chain. The immediate electron acceptor for the enzyme in this species is believed to be plastoquinone. Couples the redox reaction to proton translocation, and thus conserves the redox energy in a proton gradient. Cyanobacterial NDH-1 also plays a role in inorganic carbon-concentration.</text>
</comment>
<evidence type="ECO:0000256" key="8">
    <source>
        <dbReference type="HAMAP-Rule" id="MF_01353"/>
    </source>
</evidence>
<organism evidence="9 10">
    <name type="scientific">Okeania hirsuta</name>
    <dbReference type="NCBI Taxonomy" id="1458930"/>
    <lineage>
        <taxon>Bacteria</taxon>
        <taxon>Bacillati</taxon>
        <taxon>Cyanobacteriota</taxon>
        <taxon>Cyanophyceae</taxon>
        <taxon>Oscillatoriophycideae</taxon>
        <taxon>Oscillatoriales</taxon>
        <taxon>Microcoleaceae</taxon>
        <taxon>Okeania</taxon>
    </lineage>
</organism>
<comment type="catalytic activity">
    <reaction evidence="8">
        <text>a plastoquinone + NADH + (n+1) H(+)(in) = a plastoquinol + NAD(+) + n H(+)(out)</text>
        <dbReference type="Rhea" id="RHEA:42608"/>
        <dbReference type="Rhea" id="RHEA-COMP:9561"/>
        <dbReference type="Rhea" id="RHEA-COMP:9562"/>
        <dbReference type="ChEBI" id="CHEBI:15378"/>
        <dbReference type="ChEBI" id="CHEBI:17757"/>
        <dbReference type="ChEBI" id="CHEBI:57540"/>
        <dbReference type="ChEBI" id="CHEBI:57945"/>
        <dbReference type="ChEBI" id="CHEBI:62192"/>
    </reaction>
</comment>
<comment type="caution">
    <text evidence="9">The sequence shown here is derived from an EMBL/GenBank/DDBJ whole genome shotgun (WGS) entry which is preliminary data.</text>
</comment>
<dbReference type="GO" id="GO:0048038">
    <property type="term" value="F:quinone binding"/>
    <property type="evidence" value="ECO:0007669"/>
    <property type="project" value="UniProtKB-KW"/>
</dbReference>
<name>A0A3N6NS43_9CYAN</name>
<dbReference type="PANTHER" id="PTHR35515">
    <property type="entry name" value="NAD(P)H-QUINONE OXIDOREDUCTASE SUBUNIT N, CHLOROPLASTIC"/>
    <property type="match status" value="1"/>
</dbReference>
<accession>A0A3N6NS43</accession>
<dbReference type="EC" id="7.1.1.-" evidence="8"/>
<keyword evidence="3 8" id="KW-0521">NADP</keyword>